<dbReference type="EMBL" id="BHWB01000007">
    <property type="protein sequence ID" value="GCB35711.1"/>
    <property type="molecule type" value="Genomic_DNA"/>
</dbReference>
<organism evidence="2 3">
    <name type="scientific">Bacteroides faecalis</name>
    <dbReference type="NCBI Taxonomy" id="2447885"/>
    <lineage>
        <taxon>Bacteria</taxon>
        <taxon>Pseudomonadati</taxon>
        <taxon>Bacteroidota</taxon>
        <taxon>Bacteroidia</taxon>
        <taxon>Bacteroidales</taxon>
        <taxon>Bacteroidaceae</taxon>
        <taxon>Bacteroides</taxon>
    </lineage>
</organism>
<dbReference type="PANTHER" id="PTHR32305">
    <property type="match status" value="1"/>
</dbReference>
<accession>A0A401LW19</accession>
<dbReference type="InterPro" id="IPR045619">
    <property type="entry name" value="DUF6443"/>
</dbReference>
<protein>
    <recommendedName>
        <fullName evidence="1">GIY-YIG domain-containing protein</fullName>
    </recommendedName>
</protein>
<evidence type="ECO:0000259" key="1">
    <source>
        <dbReference type="PROSITE" id="PS50164"/>
    </source>
</evidence>
<name>A0A401LW19_9BACE</name>
<dbReference type="InterPro" id="IPR022385">
    <property type="entry name" value="Rhs_assc_core"/>
</dbReference>
<dbReference type="Gene3D" id="2.180.10.10">
    <property type="entry name" value="RHS repeat-associated core"/>
    <property type="match status" value="1"/>
</dbReference>
<dbReference type="NCBIfam" id="TIGR03696">
    <property type="entry name" value="Rhs_assc_core"/>
    <property type="match status" value="1"/>
</dbReference>
<sequence length="1134" mass="125433">MHTSAGQPHIITVTPRVKTSGLAGLSENQMRREIQYYDRFGNPNLNILHGLSPNGEDLVNLQSYDGLNRESFRYLPVGANTSGGKYMEPYVVGDIARAAAYYGKDTAPWSYPVYENSSLNRIRQQFGPGKDWEEHPVQTSFLTNQNQKGLAHYLTFYPKLSVRIYSLSGDSLTYRQDYATGTLDCTQTTDEDGHITLEFKDRATDRVLLSRVMDGEVLLDTYYVYDNYGNLRMVLPPTASDLLTSTTTPASWIETVAAIQKYAYLYKYDGRNRCIYKKLPGCDPVYTVYDSADRPIFVQDGMQRSKGEWSFSIPDVFGRIVLTGTCKNTLNHANDPLKNVVVKATRLTGTNQTNELKGYTLPSKVALTTPVILSVNYYDRYSFIGSNGIPSGAATAYEKVAGYDQLRTVGVKGLLTGTLTAKISGNGTVSGYLYSVMYYDERGRMIQQRGNNSLGGEDKIFTAYDFPGNPTQVRKVHTVGSDTRTEVYTHTYDPAERLLKTTYQLDNAAAVTLVDNTYDEVGRLKSDGRNGNARLKTEYAYNIRSWTKSITGTLFSQTLNYQEAITGNTPCYNGNISSMLWKAETETIQRGYRFTYDELSRLKDALYGEGATLASNTNRFNEQITAYDKMGNILGLKRYGQTAVSSYGLIDNLTLTYNGNQLQAVKDVATSSVYGNGTEFKDNSNQTVEYAYDKNGNLTKDLNKNISSIGYNFLNLPNQVIFAGGNSVLYEYAADGTKLRTVHKTGATTLTTDYCGNAIYENGVLKMLLNDAGYVSFPDRKVHFYLKDHQGNTRVVADKDGNVEETNAYYPFGGTFTSTNSVQPFKYNGKELDTRNGLSWYDYGARHYDAAIGRWHAIDPKCEKYNYLSPYVYCNNGPIDKIDPTGEDWYRDNNGNYRWIEGDEEIEGYERLGSSVSISLGDGLYLNAYQNGGIIANQAVNAFDLISGSGKLQKQFLGNQSPLSEDSKSALFNGLTSRGVDAIARPVGEFLVEQGTVLLGGKLLSLGIGKLVGQFASKSGSSIAQAAEASSIGNEAAVGTHSVYTGVDASGTVRYVGITGRDPSVRFLEHLHSGTARATLKFIPVKGAENLTRTQARVWEQTLINQYGMGKNGGQLLNKINSIAPKNWGQYGIK</sequence>
<dbReference type="InterPro" id="IPR050708">
    <property type="entry name" value="T6SS_VgrG/RHS"/>
</dbReference>
<dbReference type="PROSITE" id="PS50164">
    <property type="entry name" value="GIY_YIG"/>
    <property type="match status" value="1"/>
</dbReference>
<dbReference type="Proteomes" id="UP000288079">
    <property type="component" value="Unassembled WGS sequence"/>
</dbReference>
<keyword evidence="3" id="KW-1185">Reference proteome</keyword>
<gene>
    <name evidence="2" type="ORF">KGMB02408_26560</name>
</gene>
<evidence type="ECO:0000313" key="2">
    <source>
        <dbReference type="EMBL" id="GCB35711.1"/>
    </source>
</evidence>
<reference evidence="2 3" key="1">
    <citation type="submission" date="2018-10" db="EMBL/GenBank/DDBJ databases">
        <title>Draft Genome Sequence of Bacteroides sp. KCTC 15687.</title>
        <authorList>
            <person name="Yu S.Y."/>
            <person name="Kim J.S."/>
            <person name="Oh B.S."/>
            <person name="Park S.H."/>
            <person name="Kang S.W."/>
            <person name="Park J.E."/>
            <person name="Choi S.H."/>
            <person name="Han K.I."/>
            <person name="Lee K.C."/>
            <person name="Eom M.K."/>
            <person name="Suh M.K."/>
            <person name="Lee D.H."/>
            <person name="Yoon H."/>
            <person name="Kim B."/>
            <person name="Yang S.J."/>
            <person name="Lee J.S."/>
            <person name="Lee J.H."/>
        </authorList>
    </citation>
    <scope>NUCLEOTIDE SEQUENCE [LARGE SCALE GENOMIC DNA]</scope>
    <source>
        <strain evidence="2 3">KCTC 15687</strain>
    </source>
</reference>
<dbReference type="AlphaFoldDB" id="A0A401LW19"/>
<feature type="domain" description="GIY-YIG" evidence="1">
    <location>
        <begin position="1039"/>
        <end position="1113"/>
    </location>
</feature>
<comment type="caution">
    <text evidence="2">The sequence shown here is derived from an EMBL/GenBank/DDBJ whole genome shotgun (WGS) entry which is preliminary data.</text>
</comment>
<dbReference type="PANTHER" id="PTHR32305:SF15">
    <property type="entry name" value="PROTEIN RHSA-RELATED"/>
    <property type="match status" value="1"/>
</dbReference>
<proteinExistence type="predicted"/>
<dbReference type="Pfam" id="PF20041">
    <property type="entry name" value="DUF6443"/>
    <property type="match status" value="1"/>
</dbReference>
<dbReference type="InterPro" id="IPR000305">
    <property type="entry name" value="GIY-YIG_endonuc"/>
</dbReference>
<evidence type="ECO:0000313" key="3">
    <source>
        <dbReference type="Proteomes" id="UP000288079"/>
    </source>
</evidence>